<evidence type="ECO:0000313" key="3">
    <source>
        <dbReference type="Proteomes" id="UP000190367"/>
    </source>
</evidence>
<dbReference type="AlphaFoldDB" id="A0A1T4SPI0"/>
<organism evidence="2 3">
    <name type="scientific">Chitinophaga eiseniae</name>
    <dbReference type="NCBI Taxonomy" id="634771"/>
    <lineage>
        <taxon>Bacteria</taxon>
        <taxon>Pseudomonadati</taxon>
        <taxon>Bacteroidota</taxon>
        <taxon>Chitinophagia</taxon>
        <taxon>Chitinophagales</taxon>
        <taxon>Chitinophagaceae</taxon>
        <taxon>Chitinophaga</taxon>
    </lineage>
</organism>
<evidence type="ECO:0000256" key="1">
    <source>
        <dbReference type="SAM" id="Coils"/>
    </source>
</evidence>
<dbReference type="RefSeq" id="WP_078670608.1">
    <property type="nucleotide sequence ID" value="NZ_FUWZ01000003.1"/>
</dbReference>
<keyword evidence="3" id="KW-1185">Reference proteome</keyword>
<feature type="coiled-coil region" evidence="1">
    <location>
        <begin position="75"/>
        <end position="109"/>
    </location>
</feature>
<gene>
    <name evidence="2" type="ORF">SAMN04488128_103237</name>
</gene>
<name>A0A1T4SPI0_9BACT</name>
<dbReference type="EMBL" id="FUWZ01000003">
    <property type="protein sequence ID" value="SKA30194.1"/>
    <property type="molecule type" value="Genomic_DNA"/>
</dbReference>
<dbReference type="STRING" id="634771.SAMN04488128_103237"/>
<evidence type="ECO:0000313" key="2">
    <source>
        <dbReference type="EMBL" id="SKA30194.1"/>
    </source>
</evidence>
<dbReference type="Proteomes" id="UP000190367">
    <property type="component" value="Unassembled WGS sequence"/>
</dbReference>
<sequence length="131" mass="15115">MNKPVNEITFHLINEGLPEDIQPALWWYKGDGCPPYCGSMTDDDFPNIDFFFAWCEIPNPSLDFWNKYNMKPPAVVDLQKENLKLHIQLHHAQEQIGRQEEQIKKLLVQLAEKGGRENEEGEQTTSDTPAC</sequence>
<protein>
    <submittedName>
        <fullName evidence="2">Uncharacterized protein</fullName>
    </submittedName>
</protein>
<reference evidence="3" key="1">
    <citation type="submission" date="2017-02" db="EMBL/GenBank/DDBJ databases">
        <authorList>
            <person name="Varghese N."/>
            <person name="Submissions S."/>
        </authorList>
    </citation>
    <scope>NUCLEOTIDE SEQUENCE [LARGE SCALE GENOMIC DNA]</scope>
    <source>
        <strain evidence="3">DSM 22224</strain>
    </source>
</reference>
<accession>A0A1T4SPI0</accession>
<proteinExistence type="predicted"/>
<keyword evidence="1" id="KW-0175">Coiled coil</keyword>